<dbReference type="EMBL" id="CM046505">
    <property type="protein sequence ID" value="KAI8674526.1"/>
    <property type="molecule type" value="Genomic_DNA"/>
</dbReference>
<comment type="caution">
    <text evidence="1">The sequence shown here is derived from an EMBL/GenBank/DDBJ whole genome shotgun (WGS) entry which is preliminary data.</text>
</comment>
<evidence type="ECO:0000313" key="1">
    <source>
        <dbReference type="EMBL" id="KAI8674526.1"/>
    </source>
</evidence>
<sequence>MATPNEATREAKRVVDVAPDDPYERALYLNRLGQQLNSKYSTTGSTGHLDESIQLLQEAVDVAPLDHTNRAVFLDNLSNRLHDRYLRKRSLSDLENSVLIMRDAIDATSDSDPHLPLVLDNLAVMLMNRYRGRGFVRDLDEAIDISRQAVETIPKSDPARANCLDNLGVHLGYRHWRGGLRSDVEPAIEEAISVAREAVSLTPEDHPSLAGRWKNLGTHLGHKYIWTESNNELKECIQCHLSALNQRQSSALDRITAAREALAYCADVPDWEQAYQASSTAVSLFPKLIFRSLHHSDRLHMLGQVAGMASDAAAMALNAGKDMSVALRLLEEGRGVLSRSMEEMRSDLGSLRVQHPHFADELARIRNALDDPLQYERQPDDPRTSWQIKSERRQEADEQLEDLLGRIRNEPGFEDYLVPPSAAEMKSAAKHGPIVVINVSQFRCDAIIVEPHQLSLLPLPKLTLRDVEDLYTIRSLDETPVLLRQESVSKRNFNLWEALLERNEWEGTMPEPGWNNPQKQPQDALGSPKVLSWLWEAVAEPILNALGLTQTPTDDNWPHVWWIPTGMLSKFPIHAAGKYSSGTSETVLDRVVSSYTSSIKSLIQSRRRPAVTSGPQHALLTAMERTNAILGTLPYATREVSEVRKFCKSMSLNPIEPRPRKKDILPHLRNCTIFHFAGHGKTNSDDPLNSKLLLNDWQSDPFTVGSLLDEKLHDNPPFLAYLSACETGRIDNERFSDENIHLVSGCQLAGFRHVIGTLWEVEDESCVHVARTTYKTIEKNGMTDESVSRGLHAAARFLRDEWSKRLIRVSRGGQSAKRKRSELPAVVGNPALGERGNRDVHSCSDDDDEGAVGLYWVPYVHFGV</sequence>
<name>A0ACC0R2J4_9HYPO</name>
<keyword evidence="2" id="KW-1185">Reference proteome</keyword>
<protein>
    <submittedName>
        <fullName evidence="1">Uncharacterized protein</fullName>
    </submittedName>
</protein>
<accession>A0ACC0R2J4</accession>
<reference evidence="1" key="1">
    <citation type="submission" date="2022-06" db="EMBL/GenBank/DDBJ databases">
        <title>Fusarium solani species complex genomes reveal bases of compartmentalisation and animal pathogenesis.</title>
        <authorList>
            <person name="Tsai I.J."/>
        </authorList>
    </citation>
    <scope>NUCLEOTIDE SEQUENCE</scope>
    <source>
        <strain evidence="1">Fu6.1</strain>
    </source>
</reference>
<dbReference type="Proteomes" id="UP001065298">
    <property type="component" value="Chromosome 3"/>
</dbReference>
<proteinExistence type="predicted"/>
<gene>
    <name evidence="1" type="ORF">NCS57_00350600</name>
</gene>
<organism evidence="1 2">
    <name type="scientific">Fusarium keratoplasticum</name>
    <dbReference type="NCBI Taxonomy" id="1328300"/>
    <lineage>
        <taxon>Eukaryota</taxon>
        <taxon>Fungi</taxon>
        <taxon>Dikarya</taxon>
        <taxon>Ascomycota</taxon>
        <taxon>Pezizomycotina</taxon>
        <taxon>Sordariomycetes</taxon>
        <taxon>Hypocreomycetidae</taxon>
        <taxon>Hypocreales</taxon>
        <taxon>Nectriaceae</taxon>
        <taxon>Fusarium</taxon>
        <taxon>Fusarium solani species complex</taxon>
    </lineage>
</organism>
<evidence type="ECO:0000313" key="2">
    <source>
        <dbReference type="Proteomes" id="UP001065298"/>
    </source>
</evidence>